<evidence type="ECO:0000313" key="1">
    <source>
        <dbReference type="EMBL" id="KAJ7683350.1"/>
    </source>
</evidence>
<evidence type="ECO:0000313" key="2">
    <source>
        <dbReference type="Proteomes" id="UP001221757"/>
    </source>
</evidence>
<dbReference type="EMBL" id="JARKIE010000109">
    <property type="protein sequence ID" value="KAJ7683350.1"/>
    <property type="molecule type" value="Genomic_DNA"/>
</dbReference>
<keyword evidence="2" id="KW-1185">Reference proteome</keyword>
<proteinExistence type="predicted"/>
<feature type="non-terminal residue" evidence="1">
    <location>
        <position position="101"/>
    </location>
</feature>
<name>A0AAD7GED9_MYCRO</name>
<dbReference type="Proteomes" id="UP001221757">
    <property type="component" value="Unassembled WGS sequence"/>
</dbReference>
<protein>
    <submittedName>
        <fullName evidence="1">Uncharacterized protein</fullName>
    </submittedName>
</protein>
<sequence length="101" mass="11930">QFSTRSHPQFETHAQNVMRKGLVPVIIGPWFHRPDRTPEEEELWAKDVVILFKAWHSPLDLKSADQSWKDALTGLYSEMDPWKKRIVRNMNVLTECRDARD</sequence>
<comment type="caution">
    <text evidence="1">The sequence shown here is derived from an EMBL/GenBank/DDBJ whole genome shotgun (WGS) entry which is preliminary data.</text>
</comment>
<accession>A0AAD7GED9</accession>
<organism evidence="1 2">
    <name type="scientific">Mycena rosella</name>
    <name type="common">Pink bonnet</name>
    <name type="synonym">Agaricus rosellus</name>
    <dbReference type="NCBI Taxonomy" id="1033263"/>
    <lineage>
        <taxon>Eukaryota</taxon>
        <taxon>Fungi</taxon>
        <taxon>Dikarya</taxon>
        <taxon>Basidiomycota</taxon>
        <taxon>Agaricomycotina</taxon>
        <taxon>Agaricomycetes</taxon>
        <taxon>Agaricomycetidae</taxon>
        <taxon>Agaricales</taxon>
        <taxon>Marasmiineae</taxon>
        <taxon>Mycenaceae</taxon>
        <taxon>Mycena</taxon>
    </lineage>
</organism>
<feature type="non-terminal residue" evidence="1">
    <location>
        <position position="1"/>
    </location>
</feature>
<dbReference type="AlphaFoldDB" id="A0AAD7GED9"/>
<reference evidence="1" key="1">
    <citation type="submission" date="2023-03" db="EMBL/GenBank/DDBJ databases">
        <title>Massive genome expansion in bonnet fungi (Mycena s.s.) driven by repeated elements and novel gene families across ecological guilds.</title>
        <authorList>
            <consortium name="Lawrence Berkeley National Laboratory"/>
            <person name="Harder C.B."/>
            <person name="Miyauchi S."/>
            <person name="Viragh M."/>
            <person name="Kuo A."/>
            <person name="Thoen E."/>
            <person name="Andreopoulos B."/>
            <person name="Lu D."/>
            <person name="Skrede I."/>
            <person name="Drula E."/>
            <person name="Henrissat B."/>
            <person name="Morin E."/>
            <person name="Kohler A."/>
            <person name="Barry K."/>
            <person name="LaButti K."/>
            <person name="Morin E."/>
            <person name="Salamov A."/>
            <person name="Lipzen A."/>
            <person name="Mereny Z."/>
            <person name="Hegedus B."/>
            <person name="Baldrian P."/>
            <person name="Stursova M."/>
            <person name="Weitz H."/>
            <person name="Taylor A."/>
            <person name="Grigoriev I.V."/>
            <person name="Nagy L.G."/>
            <person name="Martin F."/>
            <person name="Kauserud H."/>
        </authorList>
    </citation>
    <scope>NUCLEOTIDE SEQUENCE</scope>
    <source>
        <strain evidence="1">CBHHK067</strain>
    </source>
</reference>
<gene>
    <name evidence="1" type="ORF">B0H17DRAFT_850722</name>
</gene>